<dbReference type="Proteomes" id="UP001250656">
    <property type="component" value="Unassembled WGS sequence"/>
</dbReference>
<comment type="caution">
    <text evidence="1">The sequence shown here is derived from an EMBL/GenBank/DDBJ whole genome shotgun (WGS) entry which is preliminary data.</text>
</comment>
<protein>
    <submittedName>
        <fullName evidence="1">Uncharacterized protein</fullName>
    </submittedName>
</protein>
<sequence>MKKATTYIGIALLGSIMMSFSGTPDCKTNCEPLPIDEIIYIEPQEDLELDFDTEEYLPEDFNAYEGMGTDLTDIVFIEEEEEIDLGFDPKAYLPIGFDAYKGMEIDLETVEYIEEDEDVELEFNVQHFLPEDFDAYSS</sequence>
<name>A0ABU3L1B3_9FLAO</name>
<evidence type="ECO:0000313" key="2">
    <source>
        <dbReference type="Proteomes" id="UP001250656"/>
    </source>
</evidence>
<evidence type="ECO:0000313" key="1">
    <source>
        <dbReference type="EMBL" id="MDT7827501.1"/>
    </source>
</evidence>
<gene>
    <name evidence="1" type="ORF">RQM65_02335</name>
</gene>
<reference evidence="1 2" key="1">
    <citation type="submission" date="2023-09" db="EMBL/GenBank/DDBJ databases">
        <title>Novel taxa isolated from Blanes Bay.</title>
        <authorList>
            <person name="Rey-Velasco X."/>
            <person name="Lucena T."/>
        </authorList>
    </citation>
    <scope>NUCLEOTIDE SEQUENCE [LARGE SCALE GENOMIC DNA]</scope>
    <source>
        <strain evidence="1 2">S334</strain>
    </source>
</reference>
<accession>A0ABU3L1B3</accession>
<dbReference type="Gene3D" id="3.30.70.3110">
    <property type="match status" value="1"/>
</dbReference>
<organism evidence="1 2">
    <name type="scientific">Pricia mediterranea</name>
    <dbReference type="NCBI Taxonomy" id="3076079"/>
    <lineage>
        <taxon>Bacteria</taxon>
        <taxon>Pseudomonadati</taxon>
        <taxon>Bacteroidota</taxon>
        <taxon>Flavobacteriia</taxon>
        <taxon>Flavobacteriales</taxon>
        <taxon>Flavobacteriaceae</taxon>
        <taxon>Pricia</taxon>
    </lineage>
</organism>
<dbReference type="RefSeq" id="WP_314012448.1">
    <property type="nucleotide sequence ID" value="NZ_JAVTTP010000001.1"/>
</dbReference>
<dbReference type="EMBL" id="JAVTTP010000001">
    <property type="protein sequence ID" value="MDT7827501.1"/>
    <property type="molecule type" value="Genomic_DNA"/>
</dbReference>
<keyword evidence="2" id="KW-1185">Reference proteome</keyword>
<proteinExistence type="predicted"/>